<reference evidence="6 9" key="2">
    <citation type="submission" date="2020-08" db="EMBL/GenBank/DDBJ databases">
        <title>Genomic Encyclopedia of Type Strains, Phase IV (KMG-IV): sequencing the most valuable type-strain genomes for metagenomic binning, comparative biology and taxonomic classification.</title>
        <authorList>
            <person name="Goeker M."/>
        </authorList>
    </citation>
    <scope>NUCLEOTIDE SEQUENCE [LARGE SCALE GENOMIC DNA]</scope>
    <source>
        <strain evidence="6 9">DSM 11525</strain>
    </source>
</reference>
<dbReference type="InterPro" id="IPR000160">
    <property type="entry name" value="GGDEF_dom"/>
</dbReference>
<dbReference type="EMBL" id="CP047491">
    <property type="protein sequence ID" value="QHQ37669.1"/>
    <property type="molecule type" value="Genomic_DNA"/>
</dbReference>
<name>A0A6P1T8T4_9GAMM</name>
<dbReference type="PROSITE" id="PS50887">
    <property type="entry name" value="GGDEF"/>
    <property type="match status" value="1"/>
</dbReference>
<dbReference type="CDD" id="cd01949">
    <property type="entry name" value="GGDEF"/>
    <property type="match status" value="1"/>
</dbReference>
<dbReference type="Gene3D" id="3.30.70.270">
    <property type="match status" value="1"/>
</dbReference>
<reference evidence="7 8" key="1">
    <citation type="submission" date="2020-01" db="EMBL/GenBank/DDBJ databases">
        <title>The possibility of degradation of plastic by Microbulbifer hydrolyticus IRE-31.</title>
        <authorList>
            <person name="Liu L."/>
        </authorList>
    </citation>
    <scope>NUCLEOTIDE SEQUENCE [LARGE SCALE GENOMIC DNA]</scope>
    <source>
        <strain evidence="7 8">IRE-31</strain>
    </source>
</reference>
<proteinExistence type="predicted"/>
<comment type="catalytic activity">
    <reaction evidence="3">
        <text>2 GTP = 3',3'-c-di-GMP + 2 diphosphate</text>
        <dbReference type="Rhea" id="RHEA:24898"/>
        <dbReference type="ChEBI" id="CHEBI:33019"/>
        <dbReference type="ChEBI" id="CHEBI:37565"/>
        <dbReference type="ChEBI" id="CHEBI:58805"/>
        <dbReference type="EC" id="2.7.7.65"/>
    </reaction>
</comment>
<keyword evidence="8" id="KW-1185">Reference proteome</keyword>
<dbReference type="Pfam" id="PF00990">
    <property type="entry name" value="GGDEF"/>
    <property type="match status" value="1"/>
</dbReference>
<dbReference type="Proteomes" id="UP000464675">
    <property type="component" value="Chromosome"/>
</dbReference>
<evidence type="ECO:0000313" key="7">
    <source>
        <dbReference type="EMBL" id="QHQ37669.1"/>
    </source>
</evidence>
<feature type="transmembrane region" description="Helical" evidence="4">
    <location>
        <begin position="167"/>
        <end position="184"/>
    </location>
</feature>
<dbReference type="RefSeq" id="WP_161857007.1">
    <property type="nucleotide sequence ID" value="NZ_CP047491.1"/>
</dbReference>
<dbReference type="NCBIfam" id="TIGR00254">
    <property type="entry name" value="GGDEF"/>
    <property type="match status" value="1"/>
</dbReference>
<organism evidence="6 9">
    <name type="scientific">Microbulbifer hydrolyticus</name>
    <dbReference type="NCBI Taxonomy" id="48074"/>
    <lineage>
        <taxon>Bacteria</taxon>
        <taxon>Pseudomonadati</taxon>
        <taxon>Pseudomonadota</taxon>
        <taxon>Gammaproteobacteria</taxon>
        <taxon>Cellvibrionales</taxon>
        <taxon>Microbulbiferaceae</taxon>
        <taxon>Microbulbifer</taxon>
    </lineage>
</organism>
<evidence type="ECO:0000313" key="6">
    <source>
        <dbReference type="EMBL" id="MBB5211594.1"/>
    </source>
</evidence>
<feature type="transmembrane region" description="Helical" evidence="4">
    <location>
        <begin position="137"/>
        <end position="155"/>
    </location>
</feature>
<dbReference type="SMART" id="SM00267">
    <property type="entry name" value="GGDEF"/>
    <property type="match status" value="1"/>
</dbReference>
<feature type="transmembrane region" description="Helical" evidence="4">
    <location>
        <begin position="115"/>
        <end position="132"/>
    </location>
</feature>
<keyword evidence="4" id="KW-0812">Transmembrane</keyword>
<feature type="domain" description="GGDEF" evidence="5">
    <location>
        <begin position="236"/>
        <end position="368"/>
    </location>
</feature>
<dbReference type="PANTHER" id="PTHR45138:SF9">
    <property type="entry name" value="DIGUANYLATE CYCLASE DGCM-RELATED"/>
    <property type="match status" value="1"/>
</dbReference>
<dbReference type="InterPro" id="IPR050469">
    <property type="entry name" value="Diguanylate_Cyclase"/>
</dbReference>
<evidence type="ECO:0000256" key="3">
    <source>
        <dbReference type="ARBA" id="ARBA00034247"/>
    </source>
</evidence>
<dbReference type="GO" id="GO:0052621">
    <property type="term" value="F:diguanylate cyclase activity"/>
    <property type="evidence" value="ECO:0007669"/>
    <property type="project" value="UniProtKB-EC"/>
</dbReference>
<dbReference type="AlphaFoldDB" id="A0A6P1T8T4"/>
<evidence type="ECO:0000256" key="1">
    <source>
        <dbReference type="ARBA" id="ARBA00001946"/>
    </source>
</evidence>
<dbReference type="FunFam" id="3.30.70.270:FF:000001">
    <property type="entry name" value="Diguanylate cyclase domain protein"/>
    <property type="match status" value="1"/>
</dbReference>
<dbReference type="InterPro" id="IPR043128">
    <property type="entry name" value="Rev_trsase/Diguanyl_cyclase"/>
</dbReference>
<sequence>MEIAALQNNDATYRDNAGADPIAQVRGLELRRRIQASGYMLIFALGITGAMGIIALMGADLLLATSLFGVAGVILLAYIGVNVAGPSGKTPVLVGVLLLVLYFYLLLSGGVNNTGLMWAVMLVPGFINLYGYKWGTVTLAGIGGATALILFYPDFPGLLAQYDTAHRARFIAVFGALTALTAILDSSRHQTQQMLHRLTAELESHACTDALTGLSNRREAYKAINELERRDRDLAGRYTVLIGDLDSFKAINDNFGHSFGDRVLQDVAKVLRDNTRGDDIVARWGGEEFLILLPNTDVEGGGILAEKLRKKVEALSETYAEDVRISISFGVAEGGSGTTEPGHGQLLAEADSRMYRAKTAGRNQVVTA</sequence>
<feature type="transmembrane region" description="Helical" evidence="4">
    <location>
        <begin position="36"/>
        <end position="55"/>
    </location>
</feature>
<dbReference type="SUPFAM" id="SSF55073">
    <property type="entry name" value="Nucleotide cyclase"/>
    <property type="match status" value="1"/>
</dbReference>
<dbReference type="GO" id="GO:0005886">
    <property type="term" value="C:plasma membrane"/>
    <property type="evidence" value="ECO:0007669"/>
    <property type="project" value="TreeGrafter"/>
</dbReference>
<accession>A0A6P1T8T4</accession>
<keyword evidence="4" id="KW-0472">Membrane</keyword>
<dbReference type="InterPro" id="IPR029787">
    <property type="entry name" value="Nucleotide_cyclase"/>
</dbReference>
<dbReference type="OrthoDB" id="9812260at2"/>
<comment type="cofactor">
    <cofactor evidence="1">
        <name>Mg(2+)</name>
        <dbReference type="ChEBI" id="CHEBI:18420"/>
    </cofactor>
</comment>
<evidence type="ECO:0000313" key="9">
    <source>
        <dbReference type="Proteomes" id="UP000563601"/>
    </source>
</evidence>
<dbReference type="EC" id="2.7.7.65" evidence="2"/>
<feature type="transmembrane region" description="Helical" evidence="4">
    <location>
        <begin position="61"/>
        <end position="80"/>
    </location>
</feature>
<evidence type="ECO:0000256" key="2">
    <source>
        <dbReference type="ARBA" id="ARBA00012528"/>
    </source>
</evidence>
<protein>
    <recommendedName>
        <fullName evidence="2">diguanylate cyclase</fullName>
        <ecNumber evidence="2">2.7.7.65</ecNumber>
    </recommendedName>
</protein>
<dbReference type="GO" id="GO:1902201">
    <property type="term" value="P:negative regulation of bacterial-type flagellum-dependent cell motility"/>
    <property type="evidence" value="ECO:0007669"/>
    <property type="project" value="TreeGrafter"/>
</dbReference>
<gene>
    <name evidence="7" type="ORF">GTQ55_00840</name>
    <name evidence="6" type="ORF">HNQ53_001812</name>
</gene>
<evidence type="ECO:0000313" key="8">
    <source>
        <dbReference type="Proteomes" id="UP000464675"/>
    </source>
</evidence>
<keyword evidence="4" id="KW-1133">Transmembrane helix</keyword>
<dbReference type="GO" id="GO:0043709">
    <property type="term" value="P:cell adhesion involved in single-species biofilm formation"/>
    <property type="evidence" value="ECO:0007669"/>
    <property type="project" value="TreeGrafter"/>
</dbReference>
<dbReference type="PANTHER" id="PTHR45138">
    <property type="entry name" value="REGULATORY COMPONENTS OF SENSORY TRANSDUCTION SYSTEM"/>
    <property type="match status" value="1"/>
</dbReference>
<feature type="transmembrane region" description="Helical" evidence="4">
    <location>
        <begin position="92"/>
        <end position="109"/>
    </location>
</feature>
<dbReference type="EMBL" id="JACHHR010000002">
    <property type="protein sequence ID" value="MBB5211594.1"/>
    <property type="molecule type" value="Genomic_DNA"/>
</dbReference>
<evidence type="ECO:0000256" key="4">
    <source>
        <dbReference type="SAM" id="Phobius"/>
    </source>
</evidence>
<dbReference type="Proteomes" id="UP000563601">
    <property type="component" value="Unassembled WGS sequence"/>
</dbReference>
<evidence type="ECO:0000259" key="5">
    <source>
        <dbReference type="PROSITE" id="PS50887"/>
    </source>
</evidence>